<keyword evidence="12" id="KW-1185">Reference proteome</keyword>
<proteinExistence type="inferred from homology"/>
<feature type="transmembrane region" description="Helical" evidence="10">
    <location>
        <begin position="174"/>
        <end position="196"/>
    </location>
</feature>
<sequence>MNILQSPHFQDFKVVLSLLGQWPSQSRLQRYSARFFVLFAIFSILTPKVIKFVEVIDDIDGIIACLPMIFVHLTSLTKYFNWIINASKFDHLIFLIERDGKTLEVNQDIEIMDDWLRKIKSVSTTYTTSMFGILGVFLVSPAFPKVLDIINPLNESRPLLQIYETEYFVDENEYYLYILLHAYMTVPISMGVLIYFDILLGTHVYHACAMFEILRTYLKTIHIEICDEQVEVKDKSKKIIHCVRMHRTTLEFADEIDAAYSTAWFIMLITCLVGLTFTGTAVRLIIIDNLLETNEAIKYVSFCTGHAFHLYFTSFQGQLLIDNSEAVFYDTLWYRIPVLYQKLLITIMMRSMNPCRISAGKVYILAMDTFSSVIQKAMSFFTVLSSMR</sequence>
<feature type="transmembrane region" description="Helical" evidence="10">
    <location>
        <begin position="125"/>
        <end position="143"/>
    </location>
</feature>
<evidence type="ECO:0000256" key="9">
    <source>
        <dbReference type="ARBA" id="ARBA00023224"/>
    </source>
</evidence>
<evidence type="ECO:0000256" key="8">
    <source>
        <dbReference type="ARBA" id="ARBA00023170"/>
    </source>
</evidence>
<evidence type="ECO:0000256" key="2">
    <source>
        <dbReference type="ARBA" id="ARBA00022475"/>
    </source>
</evidence>
<comment type="subcellular location">
    <subcellularLocation>
        <location evidence="1 10">Cell membrane</location>
        <topology evidence="1 10">Multi-pass membrane protein</topology>
    </subcellularLocation>
</comment>
<dbReference type="InterPro" id="IPR004117">
    <property type="entry name" value="7tm6_olfct_rcpt"/>
</dbReference>
<dbReference type="Proteomes" id="UP000729913">
    <property type="component" value="Unassembled WGS sequence"/>
</dbReference>
<feature type="transmembrane region" description="Helical" evidence="10">
    <location>
        <begin position="59"/>
        <end position="80"/>
    </location>
</feature>
<keyword evidence="2" id="KW-1003">Cell membrane</keyword>
<accession>A0A8J5UR55</accession>
<feature type="transmembrane region" description="Helical" evidence="10">
    <location>
        <begin position="264"/>
        <end position="286"/>
    </location>
</feature>
<evidence type="ECO:0000256" key="6">
    <source>
        <dbReference type="ARBA" id="ARBA00022989"/>
    </source>
</evidence>
<dbReference type="GO" id="GO:0007165">
    <property type="term" value="P:signal transduction"/>
    <property type="evidence" value="ECO:0007669"/>
    <property type="project" value="UniProtKB-KW"/>
</dbReference>
<protein>
    <recommendedName>
        <fullName evidence="10">Odorant receptor</fullName>
    </recommendedName>
</protein>
<comment type="caution">
    <text evidence="11">The sequence shown here is derived from an EMBL/GenBank/DDBJ whole genome shotgun (WGS) entry which is preliminary data.</text>
</comment>
<dbReference type="GO" id="GO:0004984">
    <property type="term" value="F:olfactory receptor activity"/>
    <property type="evidence" value="ECO:0007669"/>
    <property type="project" value="InterPro"/>
</dbReference>
<evidence type="ECO:0000256" key="10">
    <source>
        <dbReference type="RuleBase" id="RU351113"/>
    </source>
</evidence>
<keyword evidence="3 10" id="KW-0716">Sensory transduction</keyword>
<keyword evidence="4 10" id="KW-0812">Transmembrane</keyword>
<dbReference type="PANTHER" id="PTHR21137:SF35">
    <property type="entry name" value="ODORANT RECEPTOR 19A-RELATED"/>
    <property type="match status" value="1"/>
</dbReference>
<dbReference type="EMBL" id="JAAOIC020000048">
    <property type="protein sequence ID" value="KAG8037037.1"/>
    <property type="molecule type" value="Genomic_DNA"/>
</dbReference>
<evidence type="ECO:0000256" key="7">
    <source>
        <dbReference type="ARBA" id="ARBA00023136"/>
    </source>
</evidence>
<feature type="transmembrane region" description="Helical" evidence="10">
    <location>
        <begin position="35"/>
        <end position="53"/>
    </location>
</feature>
<evidence type="ECO:0000256" key="4">
    <source>
        <dbReference type="ARBA" id="ARBA00022692"/>
    </source>
</evidence>
<keyword evidence="6 10" id="KW-1133">Transmembrane helix</keyword>
<gene>
    <name evidence="11" type="ORF">G9C98_004359</name>
</gene>
<keyword evidence="8 10" id="KW-0675">Receptor</keyword>
<comment type="similarity">
    <text evidence="10">Belongs to the insect chemoreceptor superfamily. Heteromeric odorant receptor channel (TC 1.A.69) family.</text>
</comment>
<comment type="caution">
    <text evidence="10">Lacks conserved residue(s) required for the propagation of feature annotation.</text>
</comment>
<dbReference type="OrthoDB" id="6614360at2759"/>
<reference evidence="11" key="1">
    <citation type="submission" date="2020-03" db="EMBL/GenBank/DDBJ databases">
        <authorList>
            <person name="Chebbi M.A."/>
            <person name="Drezen J.M."/>
        </authorList>
    </citation>
    <scope>NUCLEOTIDE SEQUENCE</scope>
    <source>
        <tissue evidence="11">Whole body</tissue>
    </source>
</reference>
<evidence type="ECO:0000256" key="1">
    <source>
        <dbReference type="ARBA" id="ARBA00004651"/>
    </source>
</evidence>
<keyword evidence="9 10" id="KW-0807">Transducer</keyword>
<name>A0A8J5UR55_9HYME</name>
<dbReference type="PANTHER" id="PTHR21137">
    <property type="entry name" value="ODORANT RECEPTOR"/>
    <property type="match status" value="1"/>
</dbReference>
<evidence type="ECO:0000256" key="3">
    <source>
        <dbReference type="ARBA" id="ARBA00022606"/>
    </source>
</evidence>
<dbReference type="GO" id="GO:0005549">
    <property type="term" value="F:odorant binding"/>
    <property type="evidence" value="ECO:0007669"/>
    <property type="project" value="InterPro"/>
</dbReference>
<dbReference type="GO" id="GO:0005886">
    <property type="term" value="C:plasma membrane"/>
    <property type="evidence" value="ECO:0007669"/>
    <property type="project" value="UniProtKB-SubCell"/>
</dbReference>
<keyword evidence="7 10" id="KW-0472">Membrane</keyword>
<dbReference type="Pfam" id="PF02949">
    <property type="entry name" value="7tm_6"/>
    <property type="match status" value="1"/>
</dbReference>
<keyword evidence="5 10" id="KW-0552">Olfaction</keyword>
<evidence type="ECO:0000313" key="12">
    <source>
        <dbReference type="Proteomes" id="UP000729913"/>
    </source>
</evidence>
<dbReference type="AlphaFoldDB" id="A0A8J5UR55"/>
<organism evidence="11 12">
    <name type="scientific">Cotesia typhae</name>
    <dbReference type="NCBI Taxonomy" id="2053667"/>
    <lineage>
        <taxon>Eukaryota</taxon>
        <taxon>Metazoa</taxon>
        <taxon>Ecdysozoa</taxon>
        <taxon>Arthropoda</taxon>
        <taxon>Hexapoda</taxon>
        <taxon>Insecta</taxon>
        <taxon>Pterygota</taxon>
        <taxon>Neoptera</taxon>
        <taxon>Endopterygota</taxon>
        <taxon>Hymenoptera</taxon>
        <taxon>Apocrita</taxon>
        <taxon>Ichneumonoidea</taxon>
        <taxon>Braconidae</taxon>
        <taxon>Microgastrinae</taxon>
        <taxon>Cotesia</taxon>
    </lineage>
</organism>
<evidence type="ECO:0000313" key="11">
    <source>
        <dbReference type="EMBL" id="KAG8037037.1"/>
    </source>
</evidence>
<reference evidence="11" key="2">
    <citation type="submission" date="2021-04" db="EMBL/GenBank/DDBJ databases">
        <title>Genome-wide patterns of bracovirus chromosomal integration into multiple host tissues during parasitism.</title>
        <authorList>
            <person name="Chebbi M.A.C."/>
        </authorList>
    </citation>
    <scope>NUCLEOTIDE SEQUENCE</scope>
    <source>
        <tissue evidence="11">Whole body</tissue>
    </source>
</reference>
<evidence type="ECO:0000256" key="5">
    <source>
        <dbReference type="ARBA" id="ARBA00022725"/>
    </source>
</evidence>